<reference evidence="2 3" key="1">
    <citation type="submission" date="2023-04" db="EMBL/GenBank/DDBJ databases">
        <title>Genome of Basidiobolus ranarum AG-B5.</title>
        <authorList>
            <person name="Stajich J.E."/>
            <person name="Carter-House D."/>
            <person name="Gryganskyi A."/>
        </authorList>
    </citation>
    <scope>NUCLEOTIDE SEQUENCE [LARGE SCALE GENOMIC DNA]</scope>
    <source>
        <strain evidence="2 3">AG-B5</strain>
    </source>
</reference>
<evidence type="ECO:0000313" key="2">
    <source>
        <dbReference type="EMBL" id="KAK9702734.1"/>
    </source>
</evidence>
<evidence type="ECO:0000313" key="3">
    <source>
        <dbReference type="Proteomes" id="UP001479436"/>
    </source>
</evidence>
<accession>A0ABR2VUJ6</accession>
<proteinExistence type="predicted"/>
<organism evidence="2 3">
    <name type="scientific">Basidiobolus ranarum</name>
    <dbReference type="NCBI Taxonomy" id="34480"/>
    <lineage>
        <taxon>Eukaryota</taxon>
        <taxon>Fungi</taxon>
        <taxon>Fungi incertae sedis</taxon>
        <taxon>Zoopagomycota</taxon>
        <taxon>Entomophthoromycotina</taxon>
        <taxon>Basidiobolomycetes</taxon>
        <taxon>Basidiobolales</taxon>
        <taxon>Basidiobolaceae</taxon>
        <taxon>Basidiobolus</taxon>
    </lineage>
</organism>
<feature type="region of interest" description="Disordered" evidence="1">
    <location>
        <begin position="170"/>
        <end position="191"/>
    </location>
</feature>
<feature type="region of interest" description="Disordered" evidence="1">
    <location>
        <begin position="127"/>
        <end position="148"/>
    </location>
</feature>
<gene>
    <name evidence="2" type="ORF">K7432_011095</name>
</gene>
<protein>
    <submittedName>
        <fullName evidence="2">Uncharacterized protein</fullName>
    </submittedName>
</protein>
<name>A0ABR2VUJ6_9FUNG</name>
<dbReference type="EMBL" id="JASJQH010007699">
    <property type="protein sequence ID" value="KAK9702734.1"/>
    <property type="molecule type" value="Genomic_DNA"/>
</dbReference>
<evidence type="ECO:0000256" key="1">
    <source>
        <dbReference type="SAM" id="MobiDB-lite"/>
    </source>
</evidence>
<keyword evidence="3" id="KW-1185">Reference proteome</keyword>
<dbReference type="Proteomes" id="UP001479436">
    <property type="component" value="Unassembled WGS sequence"/>
</dbReference>
<sequence length="191" mass="21623">MNEKQRLDALVKEAANCLNSSEETFKKEYEYRRKMVDELADTIKHKLALPFRKIKFSNKINRLHFDQELANSLKRKFGEDAVSSNRYTNQNCLKTAPASSIRRLWNRDLAAVLNFRHILTSLREKGTRPDRFMPQKPGITLSDKNPQTSVISGPSVDISGANAAVVSPLQQSSRPLNSEETASTNMLVTKT</sequence>
<comment type="caution">
    <text evidence="2">The sequence shown here is derived from an EMBL/GenBank/DDBJ whole genome shotgun (WGS) entry which is preliminary data.</text>
</comment>